<proteinExistence type="predicted"/>
<dbReference type="InterPro" id="IPR043917">
    <property type="entry name" value="DUF5753"/>
</dbReference>
<evidence type="ECO:0000259" key="1">
    <source>
        <dbReference type="PROSITE" id="PS50943"/>
    </source>
</evidence>
<dbReference type="SMART" id="SM00530">
    <property type="entry name" value="HTH_XRE"/>
    <property type="match status" value="1"/>
</dbReference>
<dbReference type="PROSITE" id="PS50943">
    <property type="entry name" value="HTH_CROC1"/>
    <property type="match status" value="1"/>
</dbReference>
<feature type="domain" description="HTH cro/C1-type" evidence="1">
    <location>
        <begin position="16"/>
        <end position="72"/>
    </location>
</feature>
<protein>
    <submittedName>
        <fullName evidence="2">Transcriptional regulator</fullName>
    </submittedName>
</protein>
<reference evidence="2 3" key="1">
    <citation type="submission" date="2021-01" db="EMBL/GenBank/DDBJ databases">
        <title>Whole genome shotgun sequence of Microbispora siamensis NBRC 104113.</title>
        <authorList>
            <person name="Komaki H."/>
            <person name="Tamura T."/>
        </authorList>
    </citation>
    <scope>NUCLEOTIDE SEQUENCE [LARGE SCALE GENOMIC DNA]</scope>
    <source>
        <strain evidence="2 3">NBRC 104113</strain>
    </source>
</reference>
<name>A0ABQ4GY13_9ACTN</name>
<gene>
    <name evidence="2" type="ORF">Msi02_71300</name>
</gene>
<comment type="caution">
    <text evidence="2">The sequence shown here is derived from an EMBL/GenBank/DDBJ whole genome shotgun (WGS) entry which is preliminary data.</text>
</comment>
<dbReference type="InterPro" id="IPR001387">
    <property type="entry name" value="Cro/C1-type_HTH"/>
</dbReference>
<sequence>MTYSPTVRRRTLSAKLRHYREQIRLDATKVARQLGWDPSKVSRMERGAWKRPNPRDVVDLLDLYGVTEPAERAAMVQLANESRHRGWWAEYSDVFRTALPDFEAGASLIHTYEMILIPGLLQTPDYAAAIFRGGCVLEEAAVKRRVDARMARQEILQRADPPTFRAVIDEAALRKNVGGPAVMRAQLLRLAELAAQPHITIQVLPDAAGAHAAMLGAFMLMWFPGEDEAPLVFLETATAAVYLEKPEEVQCYSHLYEQVVASAASVEDSVTYLEEMAHQLNDE</sequence>
<keyword evidence="3" id="KW-1185">Reference proteome</keyword>
<dbReference type="InterPro" id="IPR010982">
    <property type="entry name" value="Lambda_DNA-bd_dom_sf"/>
</dbReference>
<dbReference type="Pfam" id="PF13560">
    <property type="entry name" value="HTH_31"/>
    <property type="match status" value="1"/>
</dbReference>
<dbReference type="Proteomes" id="UP000660454">
    <property type="component" value="Unassembled WGS sequence"/>
</dbReference>
<evidence type="ECO:0000313" key="3">
    <source>
        <dbReference type="Proteomes" id="UP000660454"/>
    </source>
</evidence>
<accession>A0ABQ4GY13</accession>
<dbReference type="SUPFAM" id="SSF47413">
    <property type="entry name" value="lambda repressor-like DNA-binding domains"/>
    <property type="match status" value="1"/>
</dbReference>
<organism evidence="2 3">
    <name type="scientific">Microbispora siamensis</name>
    <dbReference type="NCBI Taxonomy" id="564413"/>
    <lineage>
        <taxon>Bacteria</taxon>
        <taxon>Bacillati</taxon>
        <taxon>Actinomycetota</taxon>
        <taxon>Actinomycetes</taxon>
        <taxon>Streptosporangiales</taxon>
        <taxon>Streptosporangiaceae</taxon>
        <taxon>Microbispora</taxon>
    </lineage>
</organism>
<dbReference type="Gene3D" id="1.10.260.40">
    <property type="entry name" value="lambda repressor-like DNA-binding domains"/>
    <property type="match status" value="1"/>
</dbReference>
<dbReference type="EMBL" id="BOOF01000052">
    <property type="protein sequence ID" value="GIH66313.1"/>
    <property type="molecule type" value="Genomic_DNA"/>
</dbReference>
<evidence type="ECO:0000313" key="2">
    <source>
        <dbReference type="EMBL" id="GIH66313.1"/>
    </source>
</evidence>
<dbReference type="CDD" id="cd00093">
    <property type="entry name" value="HTH_XRE"/>
    <property type="match status" value="1"/>
</dbReference>
<dbReference type="Pfam" id="PF19054">
    <property type="entry name" value="DUF5753"/>
    <property type="match status" value="1"/>
</dbReference>
<dbReference type="RefSeq" id="WP_204052175.1">
    <property type="nucleotide sequence ID" value="NZ_BOOF01000052.1"/>
</dbReference>